<dbReference type="InterPro" id="IPR009056">
    <property type="entry name" value="Cyt_c-like_dom"/>
</dbReference>
<reference evidence="8 9" key="1">
    <citation type="submission" date="2017-11" db="EMBL/GenBank/DDBJ databases">
        <title>Draft genome sequence of magnetotactic bacterium Magnetospirillum kuznetsovii LBB-42.</title>
        <authorList>
            <person name="Grouzdev D.S."/>
            <person name="Rysina M.S."/>
            <person name="Baslerov R.V."/>
            <person name="Koziaeva V."/>
        </authorList>
    </citation>
    <scope>NUCLEOTIDE SEQUENCE [LARGE SCALE GENOMIC DNA]</scope>
    <source>
        <strain evidence="8 9">LBB-42</strain>
    </source>
</reference>
<protein>
    <recommendedName>
        <fullName evidence="7">Cytochrome c domain-containing protein</fullName>
    </recommendedName>
</protein>
<dbReference type="PANTHER" id="PTHR35008">
    <property type="entry name" value="BLL4482 PROTEIN-RELATED"/>
    <property type="match status" value="1"/>
</dbReference>
<feature type="chain" id="PRO_5017024419" description="Cytochrome c domain-containing protein" evidence="6">
    <location>
        <begin position="26"/>
        <end position="287"/>
    </location>
</feature>
<gene>
    <name evidence="8" type="ORF">CU669_19525</name>
</gene>
<keyword evidence="1 4" id="KW-0349">Heme</keyword>
<feature type="compositionally biased region" description="Basic and acidic residues" evidence="5">
    <location>
        <begin position="265"/>
        <end position="287"/>
    </location>
</feature>
<dbReference type="Pfam" id="PF21342">
    <property type="entry name" value="SoxA-TsdA_cyt-c"/>
    <property type="match status" value="1"/>
</dbReference>
<dbReference type="Gene3D" id="1.10.760.10">
    <property type="entry name" value="Cytochrome c-like domain"/>
    <property type="match status" value="2"/>
</dbReference>
<sequence length="287" mass="30954">MESIMRIQTAIVLVAAILGSLPAYAADPAPIAFAVPKDTDMPKGEAGEMILLGRRLMSETKRLLPDHVGAEMTCASCHLLAGKVPFGSPFLGTSPAFPQYAPRAGREITLAERINGCFLRSMNGKPLPVESKEMKAMLAYMDWLSKDLPPTKGKLAIQGKGIGKINTDLVPDPVNGRKVYDRDCAICHGADGEGKIDARGETVFPPLWGDKSFNIGAGMARTYTAAAFVYRNMPLAHGMNGLLGQGGALTEQEAVDVAAYFSHQPRPDFPAKVKDWPKDPKPKDARY</sequence>
<dbReference type="OrthoDB" id="9779283at2"/>
<dbReference type="Proteomes" id="UP000251075">
    <property type="component" value="Unassembled WGS sequence"/>
</dbReference>
<evidence type="ECO:0000259" key="7">
    <source>
        <dbReference type="PROSITE" id="PS51007"/>
    </source>
</evidence>
<accession>A0A364NT36</accession>
<evidence type="ECO:0000313" key="9">
    <source>
        <dbReference type="Proteomes" id="UP000251075"/>
    </source>
</evidence>
<evidence type="ECO:0000256" key="3">
    <source>
        <dbReference type="ARBA" id="ARBA00023004"/>
    </source>
</evidence>
<evidence type="ECO:0000256" key="2">
    <source>
        <dbReference type="ARBA" id="ARBA00022723"/>
    </source>
</evidence>
<dbReference type="GO" id="GO:0046872">
    <property type="term" value="F:metal ion binding"/>
    <property type="evidence" value="ECO:0007669"/>
    <property type="project" value="UniProtKB-KW"/>
</dbReference>
<dbReference type="GO" id="GO:0020037">
    <property type="term" value="F:heme binding"/>
    <property type="evidence" value="ECO:0007669"/>
    <property type="project" value="InterPro"/>
</dbReference>
<feature type="domain" description="Cytochrome c" evidence="7">
    <location>
        <begin position="42"/>
        <end position="145"/>
    </location>
</feature>
<comment type="caution">
    <text evidence="8">The sequence shown here is derived from an EMBL/GenBank/DDBJ whole genome shotgun (WGS) entry which is preliminary data.</text>
</comment>
<proteinExistence type="predicted"/>
<dbReference type="InterPro" id="IPR036909">
    <property type="entry name" value="Cyt_c-like_dom_sf"/>
</dbReference>
<name>A0A364NT36_9PROT</name>
<dbReference type="PANTHER" id="PTHR35008:SF9">
    <property type="entry name" value="CYTOCHROME C DOMAIN-CONTAINING PROTEIN"/>
    <property type="match status" value="1"/>
</dbReference>
<dbReference type="SUPFAM" id="SSF46626">
    <property type="entry name" value="Cytochrome c"/>
    <property type="match status" value="2"/>
</dbReference>
<feature type="domain" description="Cytochrome c" evidence="7">
    <location>
        <begin position="171"/>
        <end position="265"/>
    </location>
</feature>
<dbReference type="Pfam" id="PF00034">
    <property type="entry name" value="Cytochrom_C"/>
    <property type="match status" value="1"/>
</dbReference>
<evidence type="ECO:0000256" key="1">
    <source>
        <dbReference type="ARBA" id="ARBA00022617"/>
    </source>
</evidence>
<evidence type="ECO:0000256" key="6">
    <source>
        <dbReference type="SAM" id="SignalP"/>
    </source>
</evidence>
<evidence type="ECO:0000256" key="4">
    <source>
        <dbReference type="PROSITE-ProRule" id="PRU00433"/>
    </source>
</evidence>
<dbReference type="PROSITE" id="PS51007">
    <property type="entry name" value="CYTC"/>
    <property type="match status" value="2"/>
</dbReference>
<dbReference type="AlphaFoldDB" id="A0A364NT36"/>
<dbReference type="InterPro" id="IPR051459">
    <property type="entry name" value="Cytochrome_c-type_DH"/>
</dbReference>
<feature type="region of interest" description="Disordered" evidence="5">
    <location>
        <begin position="264"/>
        <end position="287"/>
    </location>
</feature>
<feature type="signal peptide" evidence="6">
    <location>
        <begin position="1"/>
        <end position="25"/>
    </location>
</feature>
<keyword evidence="2 4" id="KW-0479">Metal-binding</keyword>
<keyword evidence="9" id="KW-1185">Reference proteome</keyword>
<keyword evidence="3 4" id="KW-0408">Iron</keyword>
<keyword evidence="6" id="KW-0732">Signal</keyword>
<evidence type="ECO:0000313" key="8">
    <source>
        <dbReference type="EMBL" id="RAU20234.1"/>
    </source>
</evidence>
<dbReference type="GO" id="GO:0009055">
    <property type="term" value="F:electron transfer activity"/>
    <property type="evidence" value="ECO:0007669"/>
    <property type="project" value="InterPro"/>
</dbReference>
<evidence type="ECO:0000256" key="5">
    <source>
        <dbReference type="SAM" id="MobiDB-lite"/>
    </source>
</evidence>
<dbReference type="EMBL" id="PGTO01000029">
    <property type="protein sequence ID" value="RAU20234.1"/>
    <property type="molecule type" value="Genomic_DNA"/>
</dbReference>
<organism evidence="8 9">
    <name type="scientific">Paramagnetospirillum kuznetsovii</name>
    <dbReference type="NCBI Taxonomy" id="2053833"/>
    <lineage>
        <taxon>Bacteria</taxon>
        <taxon>Pseudomonadati</taxon>
        <taxon>Pseudomonadota</taxon>
        <taxon>Alphaproteobacteria</taxon>
        <taxon>Rhodospirillales</taxon>
        <taxon>Magnetospirillaceae</taxon>
        <taxon>Paramagnetospirillum</taxon>
    </lineage>
</organism>